<dbReference type="GO" id="GO:0016018">
    <property type="term" value="F:cyclosporin A binding"/>
    <property type="evidence" value="ECO:0007669"/>
    <property type="project" value="TreeGrafter"/>
</dbReference>
<keyword evidence="2" id="KW-0472">Membrane</keyword>
<feature type="region of interest" description="Disordered" evidence="1">
    <location>
        <begin position="155"/>
        <end position="192"/>
    </location>
</feature>
<comment type="caution">
    <text evidence="4">The sequence shown here is derived from an EMBL/GenBank/DDBJ whole genome shotgun (WGS) entry which is preliminary data.</text>
</comment>
<sequence length="367" mass="40670">MLKPILDFLSRGRDTSSLQNAPLFRTPTIAWCYISHTIGVSFQSRVKSGNALCKQVERVVCRKRIPLTSIHSRLMLNNFAPTSYSSSSTPLKQIKCIYIVFCIRSVQSHITMAPRGAGALDARKVILLGMGLIFVAYFVVVNVFFDLSAQSPHLTQQAGDTQEQTREFTDEMAHEGANTGKKAATPQSTRSWEPKPDRKYVWLDVAIDDVYVGRVTAELYADIAPKTVENFRALTTGEKGPDYAFKGSVCHRILKDFIVQCGDFTTGTGTGGRSIYGGRFEDEPNGLRLKHSKRYILQMANSGPNTNGSQFCFMLNAAPHLNGKHVVFGEVVEGFEVVDKMEQAGVERDGIPLQHKVSFMDGGEILF</sequence>
<dbReference type="OrthoDB" id="193499at2759"/>
<evidence type="ECO:0000256" key="2">
    <source>
        <dbReference type="SAM" id="Phobius"/>
    </source>
</evidence>
<keyword evidence="2" id="KW-1133">Transmembrane helix</keyword>
<dbReference type="SUPFAM" id="SSF50891">
    <property type="entry name" value="Cyclophilin-like"/>
    <property type="match status" value="1"/>
</dbReference>
<dbReference type="InterPro" id="IPR002130">
    <property type="entry name" value="Cyclophilin-type_PPIase_dom"/>
</dbReference>
<keyword evidence="2" id="KW-0812">Transmembrane</keyword>
<dbReference type="EMBL" id="ANJA01001840">
    <property type="protein sequence ID" value="ETO73891.1"/>
    <property type="molecule type" value="Genomic_DNA"/>
</dbReference>
<dbReference type="Proteomes" id="UP000028582">
    <property type="component" value="Unassembled WGS sequence"/>
</dbReference>
<evidence type="ECO:0000313" key="4">
    <source>
        <dbReference type="EMBL" id="ETO73891.1"/>
    </source>
</evidence>
<dbReference type="Gene3D" id="2.40.100.10">
    <property type="entry name" value="Cyclophilin-like"/>
    <property type="match status" value="1"/>
</dbReference>
<name>A0A081A4T0_PHYNI</name>
<dbReference type="GO" id="GO:0003755">
    <property type="term" value="F:peptidyl-prolyl cis-trans isomerase activity"/>
    <property type="evidence" value="ECO:0007669"/>
    <property type="project" value="InterPro"/>
</dbReference>
<organism evidence="4 5">
    <name type="scientific">Phytophthora nicotianae P1976</name>
    <dbReference type="NCBI Taxonomy" id="1317066"/>
    <lineage>
        <taxon>Eukaryota</taxon>
        <taxon>Sar</taxon>
        <taxon>Stramenopiles</taxon>
        <taxon>Oomycota</taxon>
        <taxon>Peronosporomycetes</taxon>
        <taxon>Peronosporales</taxon>
        <taxon>Peronosporaceae</taxon>
        <taxon>Phytophthora</taxon>
    </lineage>
</organism>
<dbReference type="FunFam" id="2.40.100.10:FF:000050">
    <property type="entry name" value="Peptidyl-prolyl cis-trans isomerase"/>
    <property type="match status" value="1"/>
</dbReference>
<evidence type="ECO:0000313" key="5">
    <source>
        <dbReference type="Proteomes" id="UP000028582"/>
    </source>
</evidence>
<dbReference type="PANTHER" id="PTHR11071:SF553">
    <property type="entry name" value="PEPTIDYL-PROLYL CIS-TRANS ISOMERASE"/>
    <property type="match status" value="1"/>
</dbReference>
<dbReference type="Pfam" id="PF00160">
    <property type="entry name" value="Pro_isomerase"/>
    <property type="match status" value="1"/>
</dbReference>
<gene>
    <name evidence="4" type="ORF">F444_10228</name>
</gene>
<dbReference type="GO" id="GO:0005737">
    <property type="term" value="C:cytoplasm"/>
    <property type="evidence" value="ECO:0007669"/>
    <property type="project" value="TreeGrafter"/>
</dbReference>
<protein>
    <recommendedName>
        <fullName evidence="3">PPIase cyclophilin-type domain-containing protein</fullName>
    </recommendedName>
</protein>
<evidence type="ECO:0000256" key="1">
    <source>
        <dbReference type="SAM" id="MobiDB-lite"/>
    </source>
</evidence>
<feature type="compositionally biased region" description="Basic and acidic residues" evidence="1">
    <location>
        <begin position="163"/>
        <end position="174"/>
    </location>
</feature>
<dbReference type="PANTHER" id="PTHR11071">
    <property type="entry name" value="PEPTIDYL-PROLYL CIS-TRANS ISOMERASE"/>
    <property type="match status" value="1"/>
</dbReference>
<proteinExistence type="predicted"/>
<dbReference type="AlphaFoldDB" id="A0A081A4T0"/>
<feature type="transmembrane region" description="Helical" evidence="2">
    <location>
        <begin position="125"/>
        <end position="145"/>
    </location>
</feature>
<evidence type="ECO:0000259" key="3">
    <source>
        <dbReference type="PROSITE" id="PS50072"/>
    </source>
</evidence>
<reference evidence="4 5" key="1">
    <citation type="submission" date="2013-11" db="EMBL/GenBank/DDBJ databases">
        <title>The Genome Sequence of Phytophthora parasitica P1976.</title>
        <authorList>
            <consortium name="The Broad Institute Genomics Platform"/>
            <person name="Russ C."/>
            <person name="Tyler B."/>
            <person name="Panabieres F."/>
            <person name="Shan W."/>
            <person name="Tripathy S."/>
            <person name="Grunwald N."/>
            <person name="Machado M."/>
            <person name="Johnson C.S."/>
            <person name="Walker B."/>
            <person name="Young S."/>
            <person name="Zeng Q."/>
            <person name="Gargeya S."/>
            <person name="Fitzgerald M."/>
            <person name="Haas B."/>
            <person name="Abouelleil A."/>
            <person name="Allen A.W."/>
            <person name="Alvarado L."/>
            <person name="Arachchi H.M."/>
            <person name="Berlin A.M."/>
            <person name="Chapman S.B."/>
            <person name="Gainer-Dewar J."/>
            <person name="Goldberg J."/>
            <person name="Griggs A."/>
            <person name="Gujja S."/>
            <person name="Hansen M."/>
            <person name="Howarth C."/>
            <person name="Imamovic A."/>
            <person name="Ireland A."/>
            <person name="Larimer J."/>
            <person name="McCowan C."/>
            <person name="Murphy C."/>
            <person name="Pearson M."/>
            <person name="Poon T.W."/>
            <person name="Priest M."/>
            <person name="Roberts A."/>
            <person name="Saif S."/>
            <person name="Shea T."/>
            <person name="Sisk P."/>
            <person name="Sykes S."/>
            <person name="Wortman J."/>
            <person name="Nusbaum C."/>
            <person name="Birren B."/>
        </authorList>
    </citation>
    <scope>NUCLEOTIDE SEQUENCE [LARGE SCALE GENOMIC DNA]</scope>
    <source>
        <strain evidence="4 5">P1976</strain>
    </source>
</reference>
<accession>A0A081A4T0</accession>
<dbReference type="InterPro" id="IPR029000">
    <property type="entry name" value="Cyclophilin-like_dom_sf"/>
</dbReference>
<feature type="domain" description="PPIase cyclophilin-type" evidence="3">
    <location>
        <begin position="202"/>
        <end position="354"/>
    </location>
</feature>
<dbReference type="GO" id="GO:0006457">
    <property type="term" value="P:protein folding"/>
    <property type="evidence" value="ECO:0007669"/>
    <property type="project" value="TreeGrafter"/>
</dbReference>
<dbReference type="PROSITE" id="PS50072">
    <property type="entry name" value="CSA_PPIASE_2"/>
    <property type="match status" value="1"/>
</dbReference>
<dbReference type="PRINTS" id="PR00153">
    <property type="entry name" value="CSAPPISMRASE"/>
</dbReference>